<gene>
    <name evidence="3" type="ORF">GRI43_12530</name>
</gene>
<feature type="coiled-coil region" evidence="1">
    <location>
        <begin position="200"/>
        <end position="292"/>
    </location>
</feature>
<name>A0A6I4V2Q9_9SPHN</name>
<feature type="coiled-coil region" evidence="1">
    <location>
        <begin position="454"/>
        <end position="481"/>
    </location>
</feature>
<dbReference type="GO" id="GO:0016887">
    <property type="term" value="F:ATP hydrolysis activity"/>
    <property type="evidence" value="ECO:0007669"/>
    <property type="project" value="InterPro"/>
</dbReference>
<dbReference type="PANTHER" id="PTHR32114:SF2">
    <property type="entry name" value="ABC TRANSPORTER ABCH.3"/>
    <property type="match status" value="1"/>
</dbReference>
<dbReference type="Proteomes" id="UP000471435">
    <property type="component" value="Unassembled WGS sequence"/>
</dbReference>
<dbReference type="EMBL" id="WTYP01000002">
    <property type="protein sequence ID" value="MXP48213.1"/>
    <property type="molecule type" value="Genomic_DNA"/>
</dbReference>
<keyword evidence="1" id="KW-0175">Coiled coil</keyword>
<dbReference type="InterPro" id="IPR027417">
    <property type="entry name" value="P-loop_NTPase"/>
</dbReference>
<accession>A0A6I4V2Q9</accession>
<dbReference type="OrthoDB" id="9795626at2"/>
<comment type="caution">
    <text evidence="3">The sequence shown here is derived from an EMBL/GenBank/DDBJ whole genome shotgun (WGS) entry which is preliminary data.</text>
</comment>
<sequence>MKLLSARFDGFRLLSGIDLKFSVDPKKNITVIRAANESGKTTMLTALQWGLIGDEALPKGYSLRRMDLPPNKPASTRVEIDYEIEGRMGPKHYRIVRRVTSETIEDKRPRSLVELYHVTAAGPEELDSPTNHIQQHFPAELREVFFTDGDRALSFIEGAKSEQQHKVRNAIERMMGLSLLETTTEHIRTIERQLRNKFDKEAGNAETRKVEEDLEHAEKQLPILTNKFDDIKDKIANLNDLKEKADRELQDALSAGNRDELSKELVDVRRNRTQLEEQRKRTEKRQSELISSEILTRHMMADPFARAGKLLDELRKKGQIPNKTVPILEDRLDNHLDCICGGSLDESTSDGAERRSNIQKLIDDSREADDIRAKVSDLYYDGRNLFSGKPPSWSDLYSDAFQERQQIDSVYRDIGEKEAELEAKLDKIPDINVQRLREIKQTYDKQLRDEIVRGAETEGDIKRLRAKKVELEKEFRTLSAKVSKGVKIARDLDVATDIRGMVENALDRMKTVEVRSVSARMNELFLDMIGADKESALITRAEITPEFSIVVYGRNELVMDPSIDLNGASRRALTISFVLALTEVSGVEAPNVIDTPLGMMSGFVKTEVVRTASENSSQLILFLTHDEIKGCEDILDQRAVVAGTITNPAHYPRILKNDPGTQDAMTLQCDCDHRSHCKVCDRYESSAQAQLEGA</sequence>
<proteinExistence type="predicted"/>
<organism evidence="3 4">
    <name type="scientific">Pontixanthobacter luteolus</name>
    <dbReference type="NCBI Taxonomy" id="295089"/>
    <lineage>
        <taxon>Bacteria</taxon>
        <taxon>Pseudomonadati</taxon>
        <taxon>Pseudomonadota</taxon>
        <taxon>Alphaproteobacteria</taxon>
        <taxon>Sphingomonadales</taxon>
        <taxon>Erythrobacteraceae</taxon>
        <taxon>Pontixanthobacter</taxon>
    </lineage>
</organism>
<evidence type="ECO:0000256" key="1">
    <source>
        <dbReference type="SAM" id="Coils"/>
    </source>
</evidence>
<dbReference type="GO" id="GO:0006302">
    <property type="term" value="P:double-strand break repair"/>
    <property type="evidence" value="ECO:0007669"/>
    <property type="project" value="InterPro"/>
</dbReference>
<dbReference type="InterPro" id="IPR038729">
    <property type="entry name" value="Rad50/SbcC_AAA"/>
</dbReference>
<dbReference type="Gene3D" id="3.40.50.300">
    <property type="entry name" value="P-loop containing nucleotide triphosphate hydrolases"/>
    <property type="match status" value="2"/>
</dbReference>
<evidence type="ECO:0000313" key="4">
    <source>
        <dbReference type="Proteomes" id="UP000471435"/>
    </source>
</evidence>
<dbReference type="AlphaFoldDB" id="A0A6I4V2Q9"/>
<dbReference type="Pfam" id="PF13476">
    <property type="entry name" value="AAA_23"/>
    <property type="match status" value="1"/>
</dbReference>
<evidence type="ECO:0000313" key="3">
    <source>
        <dbReference type="EMBL" id="MXP48213.1"/>
    </source>
</evidence>
<reference evidence="3 4" key="1">
    <citation type="submission" date="2019-12" db="EMBL/GenBank/DDBJ databases">
        <title>Genomic-based taxomic classification of the family Erythrobacteraceae.</title>
        <authorList>
            <person name="Xu L."/>
        </authorList>
    </citation>
    <scope>NUCLEOTIDE SEQUENCE [LARGE SCALE GENOMIC DNA]</scope>
    <source>
        <strain evidence="3 4">SW-109</strain>
    </source>
</reference>
<feature type="domain" description="Rad50/SbcC-type AAA" evidence="2">
    <location>
        <begin position="10"/>
        <end position="221"/>
    </location>
</feature>
<keyword evidence="4" id="KW-1185">Reference proteome</keyword>
<dbReference type="PANTHER" id="PTHR32114">
    <property type="entry name" value="ABC TRANSPORTER ABCH.3"/>
    <property type="match status" value="1"/>
</dbReference>
<protein>
    <submittedName>
        <fullName evidence="3">AAA family ATPase</fullName>
    </submittedName>
</protein>
<evidence type="ECO:0000259" key="2">
    <source>
        <dbReference type="Pfam" id="PF13476"/>
    </source>
</evidence>
<dbReference type="RefSeq" id="WP_160731418.1">
    <property type="nucleotide sequence ID" value="NZ_WTYP01000002.1"/>
</dbReference>
<dbReference type="SUPFAM" id="SSF52540">
    <property type="entry name" value="P-loop containing nucleoside triphosphate hydrolases"/>
    <property type="match status" value="1"/>
</dbReference>